<accession>A0ABV8BSU3</accession>
<gene>
    <name evidence="1" type="ORF">ACFOWZ_14970</name>
</gene>
<evidence type="ECO:0000313" key="1">
    <source>
        <dbReference type="EMBL" id="MFC3892779.1"/>
    </source>
</evidence>
<organism evidence="1 2">
    <name type="scientific">Lentzea rhizosphaerae</name>
    <dbReference type="NCBI Taxonomy" id="2041025"/>
    <lineage>
        <taxon>Bacteria</taxon>
        <taxon>Bacillati</taxon>
        <taxon>Actinomycetota</taxon>
        <taxon>Actinomycetes</taxon>
        <taxon>Pseudonocardiales</taxon>
        <taxon>Pseudonocardiaceae</taxon>
        <taxon>Lentzea</taxon>
    </lineage>
</organism>
<keyword evidence="2" id="KW-1185">Reference proteome</keyword>
<dbReference type="Proteomes" id="UP001595690">
    <property type="component" value="Unassembled WGS sequence"/>
</dbReference>
<protein>
    <submittedName>
        <fullName evidence="1">Uncharacterized protein</fullName>
    </submittedName>
</protein>
<dbReference type="EMBL" id="JBHRZI010000012">
    <property type="protein sequence ID" value="MFC3892779.1"/>
    <property type="molecule type" value="Genomic_DNA"/>
</dbReference>
<dbReference type="RefSeq" id="WP_382372741.1">
    <property type="nucleotide sequence ID" value="NZ_JBHRZI010000012.1"/>
</dbReference>
<comment type="caution">
    <text evidence="1">The sequence shown here is derived from an EMBL/GenBank/DDBJ whole genome shotgun (WGS) entry which is preliminary data.</text>
</comment>
<proteinExistence type="predicted"/>
<name>A0ABV8BSU3_9PSEU</name>
<sequence length="50" mass="5469">MFQIRAATMSCTPPDGRLWILVWNTAMRMAVLGDQATAAVRETTDKSGQA</sequence>
<evidence type="ECO:0000313" key="2">
    <source>
        <dbReference type="Proteomes" id="UP001595690"/>
    </source>
</evidence>
<reference evidence="2" key="1">
    <citation type="journal article" date="2019" name="Int. J. Syst. Evol. Microbiol.">
        <title>The Global Catalogue of Microorganisms (GCM) 10K type strain sequencing project: providing services to taxonomists for standard genome sequencing and annotation.</title>
        <authorList>
            <consortium name="The Broad Institute Genomics Platform"/>
            <consortium name="The Broad Institute Genome Sequencing Center for Infectious Disease"/>
            <person name="Wu L."/>
            <person name="Ma J."/>
        </authorList>
    </citation>
    <scope>NUCLEOTIDE SEQUENCE [LARGE SCALE GENOMIC DNA]</scope>
    <source>
        <strain evidence="2">CGMCC 4.7405</strain>
    </source>
</reference>